<sequence length="751" mass="85996">MNKKWLTYILFLPMIVLLGFWLFDSQEVRPTIEPLMNDFQAVTVNTAANVSEGRYEAPSEIPDTFRLAAENEQLVLYVEEETAAILVFDKVNGEQWASYDYQADYVEMQYSQEIINYIKSGVSIVTYDRATPGRRTLMDSGVTREYQFHEDGFVVAIDFTSQKIRFEMRVTIQGGDLLVHIPKESIEEYNENLWQPGNNNISLNQLIMYPFFASTEGEETGYLVIPDGPGATIRLDETPRSLVGYSAPVYGLDQGYEDNPRGGAYPSKPIELLTLPLYGVIKEENSAGVLVISENGESYATYNYRPKNTDTHFYQSYFTYTYRTAYSQFQSRINEDQHILGFQELPNEYDIVQRYVFLREDEANYVGLAKSYRSFIEQLGKTKEKETPEQSLPLKIDFLMNEVKMGSLGIEEVTLTDPLQAKAITEQLLENGIEQLTVTAKAFLQDRWTYGIGPQKNLNNDDDFQALLAYFHEHEVDFNFYVDYTKTYHNASNQQTYKLNRNDFQFFDPEKATLNYMNSPYFYASSLENDLTTLADLAGVSLALAGFDHNVFTFFEERQIHSSLVTMTSVKQLLERLEAAEIATNIYQPNAYLFPYLDEYYDTPIYSSGFVFIDETIPLLQLILSGQVEMYSTYLNSVSNDQDTLLRLIEFGVYPTFVLTGEPAYKMKNTGASAITVSEYEYLSERIMFYYEAMDEALSVVRGSEMVDHQLLADGVVQVTYANQKTLTINYNETTFETGEVIVEGKGVVVR</sequence>
<name>F0EP54_ENTCA</name>
<dbReference type="Pfam" id="PF18952">
    <property type="entry name" value="DUF5696"/>
    <property type="match status" value="1"/>
</dbReference>
<dbReference type="EMBL" id="AEWT01000031">
    <property type="protein sequence ID" value="EGC68079.1"/>
    <property type="molecule type" value="Genomic_DNA"/>
</dbReference>
<comment type="caution">
    <text evidence="2">The sequence shown here is derived from an EMBL/GenBank/DDBJ whole genome shotgun (WGS) entry which is preliminary data.</text>
</comment>
<reference evidence="2 3" key="1">
    <citation type="submission" date="2011-01" db="EMBL/GenBank/DDBJ databases">
        <authorList>
            <person name="Muzny D."/>
            <person name="Qin X."/>
            <person name="Deng J."/>
            <person name="Jiang H."/>
            <person name="Liu Y."/>
            <person name="Qu J."/>
            <person name="Song X.-Z."/>
            <person name="Zhang L."/>
            <person name="Thornton R."/>
            <person name="Coyle M."/>
            <person name="Francisco L."/>
            <person name="Jackson L."/>
            <person name="Javaid M."/>
            <person name="Korchina V."/>
            <person name="Kovar C."/>
            <person name="Mata R."/>
            <person name="Mathew T."/>
            <person name="Ngo R."/>
            <person name="Nguyen L."/>
            <person name="Nguyen N."/>
            <person name="Okwuonu G."/>
            <person name="Ongeri F."/>
            <person name="Pham C."/>
            <person name="Simmons D."/>
            <person name="Wilczek-Boney K."/>
            <person name="Hale W."/>
            <person name="Jakkamsetti A."/>
            <person name="Pham P."/>
            <person name="Ruth R."/>
            <person name="San Lucas F."/>
            <person name="Warren J."/>
            <person name="Zhang J."/>
            <person name="Zhao Z."/>
            <person name="Zhou C."/>
            <person name="Zhu D."/>
            <person name="Lee S."/>
            <person name="Bess C."/>
            <person name="Blankenburg K."/>
            <person name="Forbes L."/>
            <person name="Fu Q."/>
            <person name="Gubbala S."/>
            <person name="Hirani K."/>
            <person name="Jayaseelan J.C."/>
            <person name="Lara F."/>
            <person name="Munidasa M."/>
            <person name="Palculict T."/>
            <person name="Patil S."/>
            <person name="Pu L.-L."/>
            <person name="Saada N."/>
            <person name="Tang L."/>
            <person name="Weissenberger G."/>
            <person name="Zhu Y."/>
            <person name="Hemphill L."/>
            <person name="Shang Y."/>
            <person name="Youmans B."/>
            <person name="Ayvaz T."/>
            <person name="Ross M."/>
            <person name="Santibanez J."/>
            <person name="Aqrawi P."/>
            <person name="Gross S."/>
            <person name="Joshi V."/>
            <person name="Fowler G."/>
            <person name="Nazareth L."/>
            <person name="Reid J."/>
            <person name="Worley K."/>
            <person name="Petrosino J."/>
            <person name="Highlander S."/>
            <person name="Gibbs R."/>
        </authorList>
    </citation>
    <scope>NUCLEOTIDE SEQUENCE [LARGE SCALE GENOMIC DNA]</scope>
    <source>
        <strain evidence="2 3">ATCC 12755</strain>
    </source>
</reference>
<keyword evidence="1" id="KW-0812">Transmembrane</keyword>
<gene>
    <name evidence="2" type="ORF">HMPREF9087_3196</name>
</gene>
<dbReference type="RefSeq" id="WP_005237313.1">
    <property type="nucleotide sequence ID" value="NZ_GL872323.1"/>
</dbReference>
<evidence type="ECO:0000256" key="1">
    <source>
        <dbReference type="SAM" id="Phobius"/>
    </source>
</evidence>
<dbReference type="AlphaFoldDB" id="F0EP54"/>
<proteinExistence type="predicted"/>
<evidence type="ECO:0000313" key="2">
    <source>
        <dbReference type="EMBL" id="EGC68079.1"/>
    </source>
</evidence>
<accession>F0EP54</accession>
<protein>
    <submittedName>
        <fullName evidence="2">Uncharacterized protein</fullName>
    </submittedName>
</protein>
<keyword evidence="1" id="KW-1133">Transmembrane helix</keyword>
<evidence type="ECO:0000313" key="3">
    <source>
        <dbReference type="Proteomes" id="UP000004835"/>
    </source>
</evidence>
<keyword evidence="1" id="KW-0472">Membrane</keyword>
<dbReference type="InterPro" id="IPR043751">
    <property type="entry name" value="DUF5696"/>
</dbReference>
<dbReference type="Proteomes" id="UP000004835">
    <property type="component" value="Unassembled WGS sequence"/>
</dbReference>
<feature type="transmembrane region" description="Helical" evidence="1">
    <location>
        <begin position="5"/>
        <end position="23"/>
    </location>
</feature>
<dbReference type="HOGENOM" id="CLU_014011_0_0_9"/>
<organism evidence="2 3">
    <name type="scientific">Enterococcus casseliflavus ATCC 12755</name>
    <dbReference type="NCBI Taxonomy" id="888066"/>
    <lineage>
        <taxon>Bacteria</taxon>
        <taxon>Bacillati</taxon>
        <taxon>Bacillota</taxon>
        <taxon>Bacilli</taxon>
        <taxon>Lactobacillales</taxon>
        <taxon>Enterococcaceae</taxon>
        <taxon>Enterococcus</taxon>
    </lineage>
</organism>